<protein>
    <submittedName>
        <fullName evidence="2">Uncharacterized protein</fullName>
    </submittedName>
</protein>
<feature type="region of interest" description="Disordered" evidence="1">
    <location>
        <begin position="56"/>
        <end position="78"/>
    </location>
</feature>
<reference evidence="2 3" key="1">
    <citation type="journal article" date="2012" name="BMC Genomics">
        <title>Genomic basis of broad host range and environmental adaptability of Rhizobium tropici CIAT 899 and Rhizobium sp. PRF 81 which are used in inoculants for common bean (Phaseolus vulgaris L.).</title>
        <authorList>
            <person name="Ormeno-Orrillo E."/>
            <person name="Menna P."/>
            <person name="Almeida L.G."/>
            <person name="Ollero F.J."/>
            <person name="Nicolas M.F."/>
            <person name="Pains Rodrigues E."/>
            <person name="Shigueyoshi Nakatani A."/>
            <person name="Silva Batista J.S."/>
            <person name="Oliveira Chueire L.M."/>
            <person name="Souza R.C."/>
            <person name="Ribeiro Vasconcelos A.T."/>
            <person name="Megias M."/>
            <person name="Hungria M."/>
            <person name="Martinez-Romero E."/>
        </authorList>
    </citation>
    <scope>NUCLEOTIDE SEQUENCE [LARGE SCALE GENOMIC DNA]</scope>
    <source>
        <strain evidence="2 3">PRF 81</strain>
    </source>
</reference>
<dbReference type="AlphaFoldDB" id="N6UG24"/>
<organism evidence="2 3">
    <name type="scientific">Rhizobium freirei PRF 81</name>
    <dbReference type="NCBI Taxonomy" id="363754"/>
    <lineage>
        <taxon>Bacteria</taxon>
        <taxon>Pseudomonadati</taxon>
        <taxon>Pseudomonadota</taxon>
        <taxon>Alphaproteobacteria</taxon>
        <taxon>Hyphomicrobiales</taxon>
        <taxon>Rhizobiaceae</taxon>
        <taxon>Rhizobium/Agrobacterium group</taxon>
        <taxon>Rhizobium</taxon>
    </lineage>
</organism>
<comment type="caution">
    <text evidence="2">The sequence shown here is derived from an EMBL/GenBank/DDBJ whole genome shotgun (WGS) entry which is preliminary data.</text>
</comment>
<name>N6UG24_9HYPH</name>
<feature type="compositionally biased region" description="Basic and acidic residues" evidence="1">
    <location>
        <begin position="67"/>
        <end position="78"/>
    </location>
</feature>
<accession>N6UG24</accession>
<evidence type="ECO:0000256" key="1">
    <source>
        <dbReference type="SAM" id="MobiDB-lite"/>
    </source>
</evidence>
<dbReference type="STRING" id="363754.RHSP_82706"/>
<proteinExistence type="predicted"/>
<evidence type="ECO:0000313" key="2">
    <source>
        <dbReference type="EMBL" id="ENN89108.1"/>
    </source>
</evidence>
<dbReference type="Proteomes" id="UP000012429">
    <property type="component" value="Unassembled WGS sequence"/>
</dbReference>
<keyword evidence="3" id="KW-1185">Reference proteome</keyword>
<dbReference type="RefSeq" id="WP_004110148.1">
    <property type="nucleotide sequence ID" value="NZ_AQHN01000011.1"/>
</dbReference>
<gene>
    <name evidence="2" type="ORF">RHSP_82706</name>
</gene>
<dbReference type="EMBL" id="AQHN01000011">
    <property type="protein sequence ID" value="ENN89108.1"/>
    <property type="molecule type" value="Genomic_DNA"/>
</dbReference>
<sequence>MMVKLTANDRTFLRRRNEIGPAWISDCDEKLINRLWLANLIEIVGRTVYISNAGRSALSDSAPTPLQEHKANIGKEEG</sequence>
<dbReference type="PATRIC" id="fig|363754.4.peg.1139"/>
<evidence type="ECO:0000313" key="3">
    <source>
        <dbReference type="Proteomes" id="UP000012429"/>
    </source>
</evidence>